<dbReference type="PROSITE" id="PS51278">
    <property type="entry name" value="GATASE_TYPE_2"/>
    <property type="match status" value="1"/>
</dbReference>
<dbReference type="CDD" id="cd05009">
    <property type="entry name" value="SIS_GlmS_GlmD_2"/>
    <property type="match status" value="1"/>
</dbReference>
<dbReference type="Gene3D" id="3.60.20.10">
    <property type="entry name" value="Glutamine Phosphoribosylpyrophosphate, subunit 1, domain 1"/>
    <property type="match status" value="1"/>
</dbReference>
<dbReference type="PANTHER" id="PTHR10937:SF0">
    <property type="entry name" value="GLUTAMINE--FRUCTOSE-6-PHOSPHATE TRANSAMINASE (ISOMERIZING)"/>
    <property type="match status" value="1"/>
</dbReference>
<evidence type="ECO:0000256" key="7">
    <source>
        <dbReference type="ARBA" id="ARBA00022679"/>
    </source>
</evidence>
<dbReference type="Gene3D" id="3.40.50.10490">
    <property type="entry name" value="Glucose-6-phosphate isomerase like protein, domain 1"/>
    <property type="match status" value="2"/>
</dbReference>
<dbReference type="FunFam" id="3.40.50.10490:FF:000001">
    <property type="entry name" value="Glutamine--fructose-6-phosphate aminotransferase [isomerizing]"/>
    <property type="match status" value="1"/>
</dbReference>
<evidence type="ECO:0000256" key="9">
    <source>
        <dbReference type="ARBA" id="ARBA00022962"/>
    </source>
</evidence>
<dbReference type="InterPro" id="IPR035466">
    <property type="entry name" value="GlmS/AgaS_SIS"/>
</dbReference>
<dbReference type="HAMAP" id="MF_00164">
    <property type="entry name" value="GlmS"/>
    <property type="match status" value="1"/>
</dbReference>
<evidence type="ECO:0000259" key="12">
    <source>
        <dbReference type="PROSITE" id="PS51464"/>
    </source>
</evidence>
<evidence type="ECO:0000256" key="10">
    <source>
        <dbReference type="HAMAP-Rule" id="MF_00164"/>
    </source>
</evidence>
<dbReference type="AlphaFoldDB" id="A0A5R8Q9L2"/>
<keyword evidence="9" id="KW-0315">Glutamine amidotransferase</keyword>
<feature type="domain" description="SIS" evidence="12">
    <location>
        <begin position="273"/>
        <end position="415"/>
    </location>
</feature>
<evidence type="ECO:0000256" key="1">
    <source>
        <dbReference type="ARBA" id="ARBA00001031"/>
    </source>
</evidence>
<dbReference type="GO" id="GO:0005975">
    <property type="term" value="P:carbohydrate metabolic process"/>
    <property type="evidence" value="ECO:0007669"/>
    <property type="project" value="UniProtKB-UniRule"/>
</dbReference>
<dbReference type="SUPFAM" id="SSF53697">
    <property type="entry name" value="SIS domain"/>
    <property type="match status" value="1"/>
</dbReference>
<evidence type="ECO:0000256" key="2">
    <source>
        <dbReference type="ARBA" id="ARBA00004496"/>
    </source>
</evidence>
<dbReference type="PANTHER" id="PTHR10937">
    <property type="entry name" value="GLUCOSAMINE--FRUCTOSE-6-PHOSPHATE AMINOTRANSFERASE, ISOMERIZING"/>
    <property type="match status" value="1"/>
</dbReference>
<dbReference type="InterPro" id="IPR035490">
    <property type="entry name" value="GlmS/FrlB_SIS"/>
</dbReference>
<dbReference type="CDD" id="cd05008">
    <property type="entry name" value="SIS_GlmS_GlmD_1"/>
    <property type="match status" value="1"/>
</dbReference>
<dbReference type="FunCoup" id="A0A5R8Q9L2">
    <property type="interactions" value="249"/>
</dbReference>
<dbReference type="InParanoid" id="A0A5R8Q9L2"/>
<dbReference type="Pfam" id="PF13522">
    <property type="entry name" value="GATase_6"/>
    <property type="match status" value="1"/>
</dbReference>
<comment type="function">
    <text evidence="10">Catalyzes the first step in hexosamine metabolism, converting fructose-6P into glucosamine-6P using glutamine as a nitrogen source.</text>
</comment>
<dbReference type="SUPFAM" id="SSF56235">
    <property type="entry name" value="N-terminal nucleophile aminohydrolases (Ntn hydrolases)"/>
    <property type="match status" value="1"/>
</dbReference>
<evidence type="ECO:0000256" key="8">
    <source>
        <dbReference type="ARBA" id="ARBA00022737"/>
    </source>
</evidence>
<evidence type="ECO:0000256" key="6">
    <source>
        <dbReference type="ARBA" id="ARBA00022576"/>
    </source>
</evidence>
<feature type="active site" description="Nucleophile; for GATase activity" evidence="10">
    <location>
        <position position="2"/>
    </location>
</feature>
<comment type="catalytic activity">
    <reaction evidence="1 10">
        <text>D-fructose 6-phosphate + L-glutamine = D-glucosamine 6-phosphate + L-glutamate</text>
        <dbReference type="Rhea" id="RHEA:13237"/>
        <dbReference type="ChEBI" id="CHEBI:29985"/>
        <dbReference type="ChEBI" id="CHEBI:58359"/>
        <dbReference type="ChEBI" id="CHEBI:58725"/>
        <dbReference type="ChEBI" id="CHEBI:61527"/>
        <dbReference type="EC" id="2.6.1.16"/>
    </reaction>
</comment>
<dbReference type="GO" id="GO:0004360">
    <property type="term" value="F:glutamine-fructose-6-phosphate transaminase (isomerizing) activity"/>
    <property type="evidence" value="ECO:0007669"/>
    <property type="project" value="UniProtKB-UniRule"/>
</dbReference>
<dbReference type="GO" id="GO:0006047">
    <property type="term" value="P:UDP-N-acetylglucosamine metabolic process"/>
    <property type="evidence" value="ECO:0007669"/>
    <property type="project" value="TreeGrafter"/>
</dbReference>
<dbReference type="InterPro" id="IPR047084">
    <property type="entry name" value="GFAT_N"/>
</dbReference>
<gene>
    <name evidence="10 13" type="primary">glmS</name>
    <name evidence="13" type="ORF">FEZ08_10670</name>
</gene>
<dbReference type="RefSeq" id="WP_138192206.1">
    <property type="nucleotide sequence ID" value="NZ_VBWP01000011.1"/>
</dbReference>
<dbReference type="Proteomes" id="UP000306912">
    <property type="component" value="Unassembled WGS sequence"/>
</dbReference>
<keyword evidence="8" id="KW-0677">Repeat</keyword>
<dbReference type="NCBIfam" id="NF001484">
    <property type="entry name" value="PRK00331.1"/>
    <property type="match status" value="1"/>
</dbReference>
<comment type="subcellular location">
    <subcellularLocation>
        <location evidence="2 10">Cytoplasm</location>
    </subcellularLocation>
</comment>
<keyword evidence="7 10" id="KW-0808">Transferase</keyword>
<evidence type="ECO:0000313" key="14">
    <source>
        <dbReference type="Proteomes" id="UP000306912"/>
    </source>
</evidence>
<proteinExistence type="inferred from homology"/>
<keyword evidence="5 10" id="KW-0963">Cytoplasm</keyword>
<dbReference type="FunFam" id="3.60.20.10:FF:000006">
    <property type="entry name" value="Glutamine--fructose-6-phosphate aminotransferase [isomerizing]"/>
    <property type="match status" value="1"/>
</dbReference>
<dbReference type="OrthoDB" id="106547at2"/>
<dbReference type="InterPro" id="IPR046348">
    <property type="entry name" value="SIS_dom_sf"/>
</dbReference>
<dbReference type="InterPro" id="IPR029055">
    <property type="entry name" value="Ntn_hydrolases_N"/>
</dbReference>
<comment type="subunit">
    <text evidence="10">Homodimer.</text>
</comment>
<evidence type="ECO:0000259" key="11">
    <source>
        <dbReference type="PROSITE" id="PS51278"/>
    </source>
</evidence>
<dbReference type="InterPro" id="IPR017932">
    <property type="entry name" value="GATase_2_dom"/>
</dbReference>
<dbReference type="GO" id="GO:0005829">
    <property type="term" value="C:cytosol"/>
    <property type="evidence" value="ECO:0007669"/>
    <property type="project" value="TreeGrafter"/>
</dbReference>
<organism evidence="13 14">
    <name type="scientific">Culicoidibacter larvae</name>
    <dbReference type="NCBI Taxonomy" id="2579976"/>
    <lineage>
        <taxon>Bacteria</taxon>
        <taxon>Bacillati</taxon>
        <taxon>Bacillota</taxon>
        <taxon>Culicoidibacteria</taxon>
        <taxon>Culicoidibacterales</taxon>
        <taxon>Culicoidibacteraceae</taxon>
        <taxon>Culicoidibacter</taxon>
    </lineage>
</organism>
<dbReference type="GO" id="GO:0006002">
    <property type="term" value="P:fructose 6-phosphate metabolic process"/>
    <property type="evidence" value="ECO:0007669"/>
    <property type="project" value="TreeGrafter"/>
</dbReference>
<protein>
    <recommendedName>
        <fullName evidence="4 10">Glutamine--fructose-6-phosphate aminotransferase [isomerizing]</fullName>
        <ecNumber evidence="3 10">2.6.1.16</ecNumber>
    </recommendedName>
    <alternativeName>
        <fullName evidence="10">D-fructose-6-phosphate amidotransferase</fullName>
    </alternativeName>
    <alternativeName>
        <fullName evidence="10">GFAT</fullName>
    </alternativeName>
    <alternativeName>
        <fullName evidence="10">Glucosamine-6-phosphate synthase</fullName>
    </alternativeName>
    <alternativeName>
        <fullName evidence="10">Hexosephosphate aminotransferase</fullName>
    </alternativeName>
    <alternativeName>
        <fullName evidence="10">L-glutamine--D-fructose-6-phosphate amidotransferase</fullName>
    </alternativeName>
</protein>
<feature type="domain" description="Glutamine amidotransferase type-2" evidence="11">
    <location>
        <begin position="2"/>
        <end position="216"/>
    </location>
</feature>
<comment type="caution">
    <text evidence="13">The sequence shown here is derived from an EMBL/GenBank/DDBJ whole genome shotgun (WGS) entry which is preliminary data.</text>
</comment>
<dbReference type="GO" id="GO:0097367">
    <property type="term" value="F:carbohydrate derivative binding"/>
    <property type="evidence" value="ECO:0007669"/>
    <property type="project" value="InterPro"/>
</dbReference>
<keyword evidence="6 10" id="KW-0032">Aminotransferase</keyword>
<dbReference type="EC" id="2.6.1.16" evidence="3 10"/>
<reference evidence="13 14" key="1">
    <citation type="submission" date="2019-05" db="EMBL/GenBank/DDBJ databases">
        <title>Culicoidintestinum kansasii gen. nov., sp. nov. from the gastrointestinal tract of the biting midge, Culicoides sonorensis.</title>
        <authorList>
            <person name="Neupane S."/>
            <person name="Ghosh A."/>
            <person name="Gunther S."/>
            <person name="Martin K."/>
            <person name="Zurek L."/>
        </authorList>
    </citation>
    <scope>NUCLEOTIDE SEQUENCE [LARGE SCALE GENOMIC DNA]</scope>
    <source>
        <strain evidence="13 14">CS-1</strain>
    </source>
</reference>
<name>A0A5R8Q9L2_9FIRM</name>
<dbReference type="PROSITE" id="PS51464">
    <property type="entry name" value="SIS"/>
    <property type="match status" value="2"/>
</dbReference>
<dbReference type="GO" id="GO:0006487">
    <property type="term" value="P:protein N-linked glycosylation"/>
    <property type="evidence" value="ECO:0007669"/>
    <property type="project" value="TreeGrafter"/>
</dbReference>
<feature type="domain" description="SIS" evidence="12">
    <location>
        <begin position="438"/>
        <end position="580"/>
    </location>
</feature>
<evidence type="ECO:0000256" key="3">
    <source>
        <dbReference type="ARBA" id="ARBA00012916"/>
    </source>
</evidence>
<keyword evidence="14" id="KW-1185">Reference proteome</keyword>
<dbReference type="NCBIfam" id="TIGR01135">
    <property type="entry name" value="glmS"/>
    <property type="match status" value="1"/>
</dbReference>
<sequence length="590" mass="63422">MCGIVGYVGCKPATDFLVSGLKRLEYRGYDSAGVATVNGAIHVRRSLGKLAALEAVLSENPIAGNVGIGHTRWATHGKPSVANAHPHQNEAMDFAVVHNGIIENYIELKNELQASGVIFSSETDTEVIVHLLAANYQGSLIEAMQATVERLLGSFAIAAVSSDAPDTIVAVKKESPLVIGKGADGFLLASDVYAIGEHIDALCYVDDFQFVELKSSSCTVYDRALEPVFINWQEVDHHAVQNELVGYPHYMLKEIFEQPEAIARTIAHTKVALEQLTIDTSIIEAVTIVACGTAYHAGLAANAMLEQMLNHPVRVEVASEFRYRKPIINSHHLVIIISQSGETADSIAALRLAKAEGAQVLAVVNTKGSTIAREADSVLYTQAGIEVAVASTKAYTTQITVLTMLAAYWGGADISAALDKLIHQVQRGLELDGQMMDLAEALKYEQDVYYIGRGVDAVTGMEATLKLKEISYIHAESYPAGELKHGTIALIENGTPIIAIATDSELVEKMKSNIEEVAARGAKVYIFATPACAKAFGAIAQEIMLLPSTPLYFSPIAAIVPLQLLAYHTALIRGCDVDQPRNLAKSVTVE</sequence>
<dbReference type="InterPro" id="IPR001347">
    <property type="entry name" value="SIS_dom"/>
</dbReference>
<dbReference type="CDD" id="cd00714">
    <property type="entry name" value="GFAT"/>
    <property type="match status" value="1"/>
</dbReference>
<dbReference type="Pfam" id="PF01380">
    <property type="entry name" value="SIS"/>
    <property type="match status" value="2"/>
</dbReference>
<evidence type="ECO:0000313" key="13">
    <source>
        <dbReference type="EMBL" id="TLG71548.1"/>
    </source>
</evidence>
<feature type="active site" description="For Fru-6P isomerization activity" evidence="10">
    <location>
        <position position="585"/>
    </location>
</feature>
<feature type="initiator methionine" description="Removed" evidence="10">
    <location>
        <position position="1"/>
    </location>
</feature>
<evidence type="ECO:0000256" key="4">
    <source>
        <dbReference type="ARBA" id="ARBA00016090"/>
    </source>
</evidence>
<accession>A0A5R8Q9L2</accession>
<evidence type="ECO:0000256" key="5">
    <source>
        <dbReference type="ARBA" id="ARBA00022490"/>
    </source>
</evidence>
<dbReference type="InterPro" id="IPR005855">
    <property type="entry name" value="GFAT"/>
</dbReference>
<dbReference type="EMBL" id="VBWP01000011">
    <property type="protein sequence ID" value="TLG71548.1"/>
    <property type="molecule type" value="Genomic_DNA"/>
</dbReference>